<feature type="region of interest" description="Disordered" evidence="1">
    <location>
        <begin position="326"/>
        <end position="665"/>
    </location>
</feature>
<feature type="compositionally biased region" description="Polar residues" evidence="1">
    <location>
        <begin position="631"/>
        <end position="659"/>
    </location>
</feature>
<feature type="region of interest" description="Disordered" evidence="1">
    <location>
        <begin position="1"/>
        <end position="68"/>
    </location>
</feature>
<dbReference type="PANTHER" id="PTHR47842">
    <property type="entry name" value="EXPRESSED PROTEIN"/>
    <property type="match status" value="1"/>
</dbReference>
<dbReference type="AlphaFoldDB" id="A0A9W8XWI9"/>
<organism evidence="2 3">
    <name type="scientific">Didymosphaeria variabile</name>
    <dbReference type="NCBI Taxonomy" id="1932322"/>
    <lineage>
        <taxon>Eukaryota</taxon>
        <taxon>Fungi</taxon>
        <taxon>Dikarya</taxon>
        <taxon>Ascomycota</taxon>
        <taxon>Pezizomycotina</taxon>
        <taxon>Dothideomycetes</taxon>
        <taxon>Pleosporomycetidae</taxon>
        <taxon>Pleosporales</taxon>
        <taxon>Massarineae</taxon>
        <taxon>Didymosphaeriaceae</taxon>
        <taxon>Didymosphaeria</taxon>
    </lineage>
</organism>
<evidence type="ECO:0008006" key="4">
    <source>
        <dbReference type="Google" id="ProtNLM"/>
    </source>
</evidence>
<dbReference type="OrthoDB" id="3248508at2759"/>
<protein>
    <recommendedName>
        <fullName evidence="4">AB hydrolase-1 domain-containing protein</fullName>
    </recommendedName>
</protein>
<name>A0A9W8XWI9_9PLEO</name>
<sequence length="744" mass="83294">MASPSQSPPPPYSLEAEGGSASLPPPLPPRNNSQRPAADPHTDSSFAAMASHDPRSSSQQSLGAQIDDDRAGRRRLMLVYIHGFMGDETSFRNFPAHVHNLVSVTLAESHVVHTKLYPKYRSRYALEVARDDFSKWLSPHEDRWTDVILLAHSMGGLVAADVALLCRHRIIGVINFDVPFLGMHPGIIKAGLGSIFKPWPEPQDQTVEEPDPTGKKLSRFNTLFNPKPNDPNFNAPFPNDVHLPVRKGWENTLHWLNKHSNGVVQAGKSLVRSHLEFGSAMADYPTLKARYMKIRSLEEENEKERIAAMHEMAHPPRIRFVNYYTTSTGRPKKPKSPKSPSPSQSRSLSRTSQHPADSTTALASSGAQLQIDGHGSEASTVSPRISIERPPEDDVLDFVPPTPIDEVDPEPEVVPQPSLDPQPSVDAESAEPAESASGPQLPDIPPIPQEPPFVDLAQFTDKSQRKAAEKEHDQALKEYQRAVKGRNKVINERDKIQERWEKQMKKDQQSKEKQAQKDQQSKEKQAQKDQQAETKQTETHMQREEKRLQQEAKRMQQEEDRMQGCLPIEERTKGKEKADSEQHTELIHEDVGAVQLGGDNAPRSSTDNGPYGNYDFSRSAIMNQAEPDDQASYTTASNPPSSYNESTYSLTTTDSNVQAPASEKPPKVRRLKKFCMLPPEDSKGNKDPTWVRIFMEGIDEVTAHTTLFFVNDTYERLVGDVGARIEEWVSEADSLRLARELESL</sequence>
<gene>
    <name evidence="2" type="ORF">N0V89_001568</name>
</gene>
<evidence type="ECO:0000313" key="2">
    <source>
        <dbReference type="EMBL" id="KAJ4360999.1"/>
    </source>
</evidence>
<feature type="compositionally biased region" description="Low complexity" evidence="1">
    <location>
        <begin position="430"/>
        <end position="441"/>
    </location>
</feature>
<feature type="compositionally biased region" description="Polar residues" evidence="1">
    <location>
        <begin position="353"/>
        <end position="368"/>
    </location>
</feature>
<feature type="compositionally biased region" description="Low complexity" evidence="1">
    <location>
        <begin position="341"/>
        <end position="352"/>
    </location>
</feature>
<evidence type="ECO:0000313" key="3">
    <source>
        <dbReference type="Proteomes" id="UP001140513"/>
    </source>
</evidence>
<dbReference type="Proteomes" id="UP001140513">
    <property type="component" value="Unassembled WGS sequence"/>
</dbReference>
<feature type="compositionally biased region" description="Pro residues" evidence="1">
    <location>
        <begin position="442"/>
        <end position="451"/>
    </location>
</feature>
<dbReference type="InterPro" id="IPR029058">
    <property type="entry name" value="AB_hydrolase_fold"/>
</dbReference>
<dbReference type="Gene3D" id="3.40.50.1820">
    <property type="entry name" value="alpha/beta hydrolase"/>
    <property type="match status" value="1"/>
</dbReference>
<feature type="compositionally biased region" description="Basic and acidic residues" evidence="1">
    <location>
        <begin position="489"/>
        <end position="591"/>
    </location>
</feature>
<dbReference type="SUPFAM" id="SSF53474">
    <property type="entry name" value="alpha/beta-Hydrolases"/>
    <property type="match status" value="1"/>
</dbReference>
<feature type="compositionally biased region" description="Basic and acidic residues" evidence="1">
    <location>
        <begin position="462"/>
        <end position="481"/>
    </location>
</feature>
<reference evidence="2" key="1">
    <citation type="submission" date="2022-10" db="EMBL/GenBank/DDBJ databases">
        <title>Tapping the CABI collections for fungal endophytes: first genome assemblies for Collariella, Neodidymelliopsis, Ascochyta clinopodiicola, Didymella pomorum, Didymosphaeria variabile, Neocosmospora piperis and Neocucurbitaria cava.</title>
        <authorList>
            <person name="Hill R."/>
        </authorList>
    </citation>
    <scope>NUCLEOTIDE SEQUENCE</scope>
    <source>
        <strain evidence="2">IMI 356815</strain>
    </source>
</reference>
<comment type="caution">
    <text evidence="2">The sequence shown here is derived from an EMBL/GenBank/DDBJ whole genome shotgun (WGS) entry which is preliminary data.</text>
</comment>
<dbReference type="GeneID" id="80905098"/>
<feature type="compositionally biased region" description="Pro residues" evidence="1">
    <location>
        <begin position="1"/>
        <end position="12"/>
    </location>
</feature>
<accession>A0A9W8XWI9</accession>
<proteinExistence type="predicted"/>
<keyword evidence="3" id="KW-1185">Reference proteome</keyword>
<evidence type="ECO:0000256" key="1">
    <source>
        <dbReference type="SAM" id="MobiDB-lite"/>
    </source>
</evidence>
<dbReference type="PANTHER" id="PTHR47842:SF3">
    <property type="entry name" value="DUF676 DOMAIN-CONTAINING PROTEIN"/>
    <property type="match status" value="1"/>
</dbReference>
<dbReference type="EMBL" id="JAPEUX010000001">
    <property type="protein sequence ID" value="KAJ4360999.1"/>
    <property type="molecule type" value="Genomic_DNA"/>
</dbReference>
<dbReference type="RefSeq" id="XP_056077201.1">
    <property type="nucleotide sequence ID" value="XM_056210379.1"/>
</dbReference>